<feature type="region of interest" description="Disordered" evidence="1">
    <location>
        <begin position="25"/>
        <end position="48"/>
    </location>
</feature>
<proteinExistence type="predicted"/>
<dbReference type="EMBL" id="KZ503001">
    <property type="protein sequence ID" value="PKU69743.1"/>
    <property type="molecule type" value="Genomic_DNA"/>
</dbReference>
<dbReference type="AlphaFoldDB" id="A0A2I0W253"/>
<accession>A0A2I0W253</accession>
<organism evidence="2 3">
    <name type="scientific">Dendrobium catenatum</name>
    <dbReference type="NCBI Taxonomy" id="906689"/>
    <lineage>
        <taxon>Eukaryota</taxon>
        <taxon>Viridiplantae</taxon>
        <taxon>Streptophyta</taxon>
        <taxon>Embryophyta</taxon>
        <taxon>Tracheophyta</taxon>
        <taxon>Spermatophyta</taxon>
        <taxon>Magnoliopsida</taxon>
        <taxon>Liliopsida</taxon>
        <taxon>Asparagales</taxon>
        <taxon>Orchidaceae</taxon>
        <taxon>Epidendroideae</taxon>
        <taxon>Malaxideae</taxon>
        <taxon>Dendrobiinae</taxon>
        <taxon>Dendrobium</taxon>
    </lineage>
</organism>
<reference evidence="2 3" key="2">
    <citation type="journal article" date="2017" name="Nature">
        <title>The Apostasia genome and the evolution of orchids.</title>
        <authorList>
            <person name="Zhang G.Q."/>
            <person name="Liu K.W."/>
            <person name="Li Z."/>
            <person name="Lohaus R."/>
            <person name="Hsiao Y.Y."/>
            <person name="Niu S.C."/>
            <person name="Wang J.Y."/>
            <person name="Lin Y.C."/>
            <person name="Xu Q."/>
            <person name="Chen L.J."/>
            <person name="Yoshida K."/>
            <person name="Fujiwara S."/>
            <person name="Wang Z.W."/>
            <person name="Zhang Y.Q."/>
            <person name="Mitsuda N."/>
            <person name="Wang M."/>
            <person name="Liu G.H."/>
            <person name="Pecoraro L."/>
            <person name="Huang H.X."/>
            <person name="Xiao X.J."/>
            <person name="Lin M."/>
            <person name="Wu X.Y."/>
            <person name="Wu W.L."/>
            <person name="Chen Y.Y."/>
            <person name="Chang S.B."/>
            <person name="Sakamoto S."/>
            <person name="Ohme-Takagi M."/>
            <person name="Yagi M."/>
            <person name="Zeng S.J."/>
            <person name="Shen C.Y."/>
            <person name="Yeh C.M."/>
            <person name="Luo Y.B."/>
            <person name="Tsai W.C."/>
            <person name="Van de Peer Y."/>
            <person name="Liu Z.J."/>
        </authorList>
    </citation>
    <scope>NUCLEOTIDE SEQUENCE [LARGE SCALE GENOMIC DNA]</scope>
    <source>
        <tissue evidence="2">The whole plant</tissue>
    </source>
</reference>
<sequence length="77" mass="8529">MGVYEHPDKPENCWSTHLHRHIPRPCLQKPRAGEQVSSATTRKGCRARARGADQAVATAVHVYRGAPRRAFGSGEDH</sequence>
<gene>
    <name evidence="2" type="ORF">MA16_Dca025974</name>
</gene>
<keyword evidence="3" id="KW-1185">Reference proteome</keyword>
<reference evidence="2 3" key="1">
    <citation type="journal article" date="2016" name="Sci. Rep.">
        <title>The Dendrobium catenatum Lindl. genome sequence provides insights into polysaccharide synthase, floral development and adaptive evolution.</title>
        <authorList>
            <person name="Zhang G.Q."/>
            <person name="Xu Q."/>
            <person name="Bian C."/>
            <person name="Tsai W.C."/>
            <person name="Yeh C.M."/>
            <person name="Liu K.W."/>
            <person name="Yoshida K."/>
            <person name="Zhang L.S."/>
            <person name="Chang S.B."/>
            <person name="Chen F."/>
            <person name="Shi Y."/>
            <person name="Su Y.Y."/>
            <person name="Zhang Y.Q."/>
            <person name="Chen L.J."/>
            <person name="Yin Y."/>
            <person name="Lin M."/>
            <person name="Huang H."/>
            <person name="Deng H."/>
            <person name="Wang Z.W."/>
            <person name="Zhu S.L."/>
            <person name="Zhao X."/>
            <person name="Deng C."/>
            <person name="Niu S.C."/>
            <person name="Huang J."/>
            <person name="Wang M."/>
            <person name="Liu G.H."/>
            <person name="Yang H.J."/>
            <person name="Xiao X.J."/>
            <person name="Hsiao Y.Y."/>
            <person name="Wu W.L."/>
            <person name="Chen Y.Y."/>
            <person name="Mitsuda N."/>
            <person name="Ohme-Takagi M."/>
            <person name="Luo Y.B."/>
            <person name="Van de Peer Y."/>
            <person name="Liu Z.J."/>
        </authorList>
    </citation>
    <scope>NUCLEOTIDE SEQUENCE [LARGE SCALE GENOMIC DNA]</scope>
    <source>
        <tissue evidence="2">The whole plant</tissue>
    </source>
</reference>
<evidence type="ECO:0000256" key="1">
    <source>
        <dbReference type="SAM" id="MobiDB-lite"/>
    </source>
</evidence>
<protein>
    <submittedName>
        <fullName evidence="2">Uncharacterized protein</fullName>
    </submittedName>
</protein>
<evidence type="ECO:0000313" key="2">
    <source>
        <dbReference type="EMBL" id="PKU69743.1"/>
    </source>
</evidence>
<name>A0A2I0W253_9ASPA</name>
<evidence type="ECO:0000313" key="3">
    <source>
        <dbReference type="Proteomes" id="UP000233837"/>
    </source>
</evidence>
<dbReference type="Proteomes" id="UP000233837">
    <property type="component" value="Unassembled WGS sequence"/>
</dbReference>